<dbReference type="Proteomes" id="UP001175261">
    <property type="component" value="Unassembled WGS sequence"/>
</dbReference>
<organism evidence="1 2">
    <name type="scientific">Sarocladium strictum</name>
    <name type="common">Black bundle disease fungus</name>
    <name type="synonym">Acremonium strictum</name>
    <dbReference type="NCBI Taxonomy" id="5046"/>
    <lineage>
        <taxon>Eukaryota</taxon>
        <taxon>Fungi</taxon>
        <taxon>Dikarya</taxon>
        <taxon>Ascomycota</taxon>
        <taxon>Pezizomycotina</taxon>
        <taxon>Sordariomycetes</taxon>
        <taxon>Hypocreomycetidae</taxon>
        <taxon>Hypocreales</taxon>
        <taxon>Sarocladiaceae</taxon>
        <taxon>Sarocladium</taxon>
    </lineage>
</organism>
<name>A0AA39GG13_SARSR</name>
<dbReference type="AlphaFoldDB" id="A0AA39GG13"/>
<protein>
    <submittedName>
        <fullName evidence="1">Uncharacterized protein</fullName>
    </submittedName>
</protein>
<sequence>MEIDYLVLDERSPTSFLFYIVADVGPGGSSRPVAVAFRQGDIRDYHGSTRIKRVLKDTQRLTRLFSDAANRARVNAEIALASKWYRSDRQAGEELSPSQRPEIDDYPQPPLYRYKEESEILAGLQPRPGLVWDADQREFPFISTCLLLGLLSDYSQNATRLCDIQLQPLTTIFSGGCFEYGMVAIDITRLEKITYGIVAFPVLYMAEVSHHNPYSWDRIEDPWPAREPDIVLRPHRPRVMLGVDQFLNDYHYGQQYADNPEARALRAHAVVRNDILDYIWPLKASHEPESDKEGEEETSIGATISSMAKYLWARQSTPQDQQTSAALHRREREVKAARQAHVNKAVDDILALTMHNTTLDNATIEKFKKLCEFQYFLRKRLLEVPDRLGPSLASGHLLRIAYKGYTHLNWVLFSNITYEAIAAGIATEELRDALALSLCIDGLSGDFGALAAALDDASCRIDEVYLLQQPKNESDKPSAAFYARWLKTENQSMNRKTRIYPACAFSSPLRTQTWLPSSSAPPHTSPNSLSPVHVFIRRQASTYNRKHSESEFVDRRWFLGDALLSAERFVIGFISYLSCAHFSEKAFLRFSCGPTSLATYDSGELAVGPIATEPFTQLIAEAEVEAQKYDRDNPQITNTQAILSALSQGRTLMVGDWILLLHCSTHYGAMPRPYQTVPDETNIVRYSFIRVKSSIPAPPSPLGEGESVVDSVEIMGSLKNFLLDQSPSLDIARAEDLLGRTDEVLQKQGFQTLPPGMKSIDTMSYTKSLRILEAMLRAN</sequence>
<reference evidence="1" key="1">
    <citation type="submission" date="2022-10" db="EMBL/GenBank/DDBJ databases">
        <title>Determination and structural analysis of whole genome sequence of Sarocladium strictum F4-1.</title>
        <authorList>
            <person name="Hu L."/>
            <person name="Jiang Y."/>
        </authorList>
    </citation>
    <scope>NUCLEOTIDE SEQUENCE</scope>
    <source>
        <strain evidence="1">F4-1</strain>
    </source>
</reference>
<dbReference type="EMBL" id="JAPDFR010000006">
    <property type="protein sequence ID" value="KAK0385978.1"/>
    <property type="molecule type" value="Genomic_DNA"/>
</dbReference>
<evidence type="ECO:0000313" key="2">
    <source>
        <dbReference type="Proteomes" id="UP001175261"/>
    </source>
</evidence>
<evidence type="ECO:0000313" key="1">
    <source>
        <dbReference type="EMBL" id="KAK0385978.1"/>
    </source>
</evidence>
<proteinExistence type="predicted"/>
<accession>A0AA39GG13</accession>
<comment type="caution">
    <text evidence="1">The sequence shown here is derived from an EMBL/GenBank/DDBJ whole genome shotgun (WGS) entry which is preliminary data.</text>
</comment>
<keyword evidence="2" id="KW-1185">Reference proteome</keyword>
<gene>
    <name evidence="1" type="ORF">NLU13_7152</name>
</gene>